<dbReference type="Pfam" id="PF14576">
    <property type="entry name" value="SEO_N"/>
    <property type="match status" value="1"/>
</dbReference>
<dbReference type="InterPro" id="IPR039299">
    <property type="entry name" value="SEOA"/>
</dbReference>
<protein>
    <recommendedName>
        <fullName evidence="6">Protein SIEVE ELEMENT OCCLUSION C</fullName>
    </recommendedName>
</protein>
<evidence type="ECO:0000256" key="1">
    <source>
        <dbReference type="SAM" id="Phobius"/>
    </source>
</evidence>
<dbReference type="Proteomes" id="UP000327013">
    <property type="component" value="Chromosome 3"/>
</dbReference>
<accession>A0A5N6R4C5</accession>
<keyword evidence="1" id="KW-0472">Membrane</keyword>
<keyword evidence="1" id="KW-0812">Transmembrane</keyword>
<evidence type="ECO:0008006" key="6">
    <source>
        <dbReference type="Google" id="ProtNLM"/>
    </source>
</evidence>
<dbReference type="InterPro" id="IPR027944">
    <property type="entry name" value="SEO_C"/>
</dbReference>
<evidence type="ECO:0000259" key="3">
    <source>
        <dbReference type="Pfam" id="PF14577"/>
    </source>
</evidence>
<sequence>MFYKLIYIYNISILLTVPVPPLITSAMNLLGSDPFSRSPSYLDEDILIRKLLLTHDPDGRHLDSELLLRLTEHIMHCATTSGVPVTSLVSGLHFGAVAMNESNAEELSFLEPLGQAIYEISIQLLCNCSSEGTLHMRTMALFDMLGKYNWDEKLALVLAASVTSYGKFRLLMQLNPRHPLAASIAMLKRLPNDLRALKPRFKALSQLVKTMIDVSKCIIEFESLPLSHVELDQEISVAKSYIYVAAYWVIRSAFTCSSQITDLTPMKPEQVHVLSLQHSYSTVSATWELSSLVYRLSWICSCLRRQVDVCHQQLEKKIWEKLSSLFQEVPGDNQEVLDTLFASTNDLPLKDCSSQAKVGVSELNNKVVMLLISKPELLPIENLLLLVQQTYDHPLNKKNKGSYEIVWVPIPSTSTWTDAEVRSFKFFSNSLPWYSIRLPWLLSSEVVNYVKQKWNYTGEPLMAVLDSKGMVSNSNAIDMVMIWGARAYPFSASGEKVLWEEENWTLQLMIGEIDTLLASWVEEGRNICIYGSENQEWIQEFNSKLTEIKSAGVQLEMVYVGKRNLDEHVRNILASIPKENHAGSISLMKIHFFWLRLESMRRSKLRLGKSVDTDHILKEVSALLDFTDKGWAIIGKGSSTDIVKLQGKEPVQCLNLFLSSQWGENVANLGFLDAIRGAPEPILLPEPCGHSNVIPYAEGLIEGTAICEKCKHHMKKYVVFE</sequence>
<evidence type="ECO:0000259" key="2">
    <source>
        <dbReference type="Pfam" id="PF14576"/>
    </source>
</evidence>
<feature type="domain" description="Sieve element occlusion C-terminal" evidence="3">
    <location>
        <begin position="495"/>
        <end position="720"/>
    </location>
</feature>
<dbReference type="Pfam" id="PF14577">
    <property type="entry name" value="SEO_C"/>
    <property type="match status" value="1"/>
</dbReference>
<reference evidence="4 5" key="1">
    <citation type="submission" date="2019-06" db="EMBL/GenBank/DDBJ databases">
        <title>A chromosomal-level reference genome of Carpinus fangiana (Coryloideae, Betulaceae).</title>
        <authorList>
            <person name="Yang X."/>
            <person name="Wang Z."/>
            <person name="Zhang L."/>
            <person name="Hao G."/>
            <person name="Liu J."/>
            <person name="Yang Y."/>
        </authorList>
    </citation>
    <scope>NUCLEOTIDE SEQUENCE [LARGE SCALE GENOMIC DNA]</scope>
    <source>
        <strain evidence="4">Cfa_2016G</strain>
        <tissue evidence="4">Leaf</tissue>
    </source>
</reference>
<feature type="transmembrane region" description="Helical" evidence="1">
    <location>
        <begin position="7"/>
        <end position="30"/>
    </location>
</feature>
<dbReference type="GO" id="GO:0010088">
    <property type="term" value="P:phloem development"/>
    <property type="evidence" value="ECO:0007669"/>
    <property type="project" value="InterPro"/>
</dbReference>
<keyword evidence="1" id="KW-1133">Transmembrane helix</keyword>
<feature type="domain" description="Sieve element occlusion N-terminal" evidence="2">
    <location>
        <begin position="43"/>
        <end position="328"/>
    </location>
</feature>
<gene>
    <name evidence="4" type="ORF">FH972_009249</name>
</gene>
<dbReference type="OrthoDB" id="1670392at2759"/>
<dbReference type="InterPro" id="IPR027942">
    <property type="entry name" value="SEO_N"/>
</dbReference>
<dbReference type="EMBL" id="CM017323">
    <property type="protein sequence ID" value="KAE8023571.1"/>
    <property type="molecule type" value="Genomic_DNA"/>
</dbReference>
<evidence type="ECO:0000313" key="4">
    <source>
        <dbReference type="EMBL" id="KAE8023571.1"/>
    </source>
</evidence>
<dbReference type="PANTHER" id="PTHR33232">
    <property type="entry name" value="PROTEIN SIEVE ELEMENT OCCLUSION B-LIKE"/>
    <property type="match status" value="1"/>
</dbReference>
<name>A0A5N6R4C5_9ROSI</name>
<organism evidence="4 5">
    <name type="scientific">Carpinus fangiana</name>
    <dbReference type="NCBI Taxonomy" id="176857"/>
    <lineage>
        <taxon>Eukaryota</taxon>
        <taxon>Viridiplantae</taxon>
        <taxon>Streptophyta</taxon>
        <taxon>Embryophyta</taxon>
        <taxon>Tracheophyta</taxon>
        <taxon>Spermatophyta</taxon>
        <taxon>Magnoliopsida</taxon>
        <taxon>eudicotyledons</taxon>
        <taxon>Gunneridae</taxon>
        <taxon>Pentapetalae</taxon>
        <taxon>rosids</taxon>
        <taxon>fabids</taxon>
        <taxon>Fagales</taxon>
        <taxon>Betulaceae</taxon>
        <taxon>Carpinus</taxon>
    </lineage>
</organism>
<proteinExistence type="predicted"/>
<dbReference type="AlphaFoldDB" id="A0A5N6R4C5"/>
<dbReference type="PANTHER" id="PTHR33232:SF11">
    <property type="entry name" value="PROTEIN SIEVE ELEMENT OCCLUSION C"/>
    <property type="match status" value="1"/>
</dbReference>
<evidence type="ECO:0000313" key="5">
    <source>
        <dbReference type="Proteomes" id="UP000327013"/>
    </source>
</evidence>
<keyword evidence="5" id="KW-1185">Reference proteome</keyword>